<comment type="caution">
    <text evidence="1">The sequence shown here is derived from an EMBL/GenBank/DDBJ whole genome shotgun (WGS) entry which is preliminary data.</text>
</comment>
<sequence length="64" mass="6762">MFGGLGLAFTGVLILVPCMGPDTNVWLNAAPLLFYELGLLYELGLGFASAEATGRCCGREPWPA</sequence>
<dbReference type="Proteomes" id="UP000270649">
    <property type="component" value="Unassembled WGS sequence"/>
</dbReference>
<name>A0A3M0GQN6_9CORY</name>
<evidence type="ECO:0000313" key="2">
    <source>
        <dbReference type="Proteomes" id="UP000270649"/>
    </source>
</evidence>
<gene>
    <name evidence="1" type="ORF">D9543_06015</name>
</gene>
<organism evidence="1 2">
    <name type="scientific">Corynebacterium macginleyi</name>
    <dbReference type="NCBI Taxonomy" id="38290"/>
    <lineage>
        <taxon>Bacteria</taxon>
        <taxon>Bacillati</taxon>
        <taxon>Actinomycetota</taxon>
        <taxon>Actinomycetes</taxon>
        <taxon>Mycobacteriales</taxon>
        <taxon>Corynebacteriaceae</taxon>
        <taxon>Corynebacterium</taxon>
    </lineage>
</organism>
<evidence type="ECO:0000313" key="1">
    <source>
        <dbReference type="EMBL" id="RMB60641.1"/>
    </source>
</evidence>
<protein>
    <submittedName>
        <fullName evidence="1">Uncharacterized protein</fullName>
    </submittedName>
</protein>
<dbReference type="EMBL" id="REGC01000006">
    <property type="protein sequence ID" value="RMB60641.1"/>
    <property type="molecule type" value="Genomic_DNA"/>
</dbReference>
<reference evidence="1 2" key="1">
    <citation type="submission" date="2018-10" db="EMBL/GenBank/DDBJ databases">
        <title>Corynebacterium macginleyi genome sequencing and assembly of the type strain and two clinical samples.</title>
        <authorList>
            <person name="Bernier A.-M."/>
            <person name="Bernard K."/>
        </authorList>
    </citation>
    <scope>NUCLEOTIDE SEQUENCE [LARGE SCALE GENOMIC DNA]</scope>
    <source>
        <strain evidence="1 2">NML 120205</strain>
    </source>
</reference>
<accession>A0A3M0GQN6</accession>
<proteinExistence type="predicted"/>
<dbReference type="AlphaFoldDB" id="A0A3M0GQN6"/>